<name>A0ABM8Z062_9PROT</name>
<accession>A0ABM8Z062</accession>
<dbReference type="EMBL" id="OU912926">
    <property type="protein sequence ID" value="CAG9933166.1"/>
    <property type="molecule type" value="Genomic_DNA"/>
</dbReference>
<feature type="domain" description="Schlafen AlbA-2" evidence="1">
    <location>
        <begin position="19"/>
        <end position="154"/>
    </location>
</feature>
<sequence length="193" mass="22035">MNHKEPFNEAIKELILAGESDSIEFKSTLRYDLREKGINKKLEYVIAKTLSAFMNSEGGHLFIGIDDNQNALGLDNDIETLSNKSIDGFELQVIEVIKKYIGSEYSSHIKITFPVFDETRICHVKTSKSSKPIFIRHGENEEFFVRIGCSSQPLLIRHKLFMKPRRRLLGRGNNGARVRGFAQAWSCDQSQQL</sequence>
<dbReference type="Pfam" id="PF04326">
    <property type="entry name" value="SLFN_AlbA_2"/>
    <property type="match status" value="1"/>
</dbReference>
<organism evidence="2 3">
    <name type="scientific">Candidatus Nitrotoga arctica</name>
    <dbReference type="NCBI Taxonomy" id="453162"/>
    <lineage>
        <taxon>Bacteria</taxon>
        <taxon>Pseudomonadati</taxon>
        <taxon>Pseudomonadota</taxon>
        <taxon>Betaproteobacteria</taxon>
        <taxon>Nitrosomonadales</taxon>
        <taxon>Gallionellaceae</taxon>
        <taxon>Candidatus Nitrotoga</taxon>
    </lineage>
</organism>
<evidence type="ECO:0000259" key="1">
    <source>
        <dbReference type="Pfam" id="PF04326"/>
    </source>
</evidence>
<dbReference type="PANTHER" id="PTHR30595:SF6">
    <property type="entry name" value="SCHLAFEN ALBA-2 DOMAIN-CONTAINING PROTEIN"/>
    <property type="match status" value="1"/>
</dbReference>
<protein>
    <recommendedName>
        <fullName evidence="1">Schlafen AlbA-2 domain-containing protein</fullName>
    </recommendedName>
</protein>
<dbReference type="PANTHER" id="PTHR30595">
    <property type="entry name" value="GLPR-RELATED TRANSCRIPTIONAL REPRESSOR"/>
    <property type="match status" value="1"/>
</dbReference>
<proteinExistence type="predicted"/>
<dbReference type="InterPro" id="IPR007421">
    <property type="entry name" value="Schlafen_AlbA_2_dom"/>
</dbReference>
<dbReference type="InterPro" id="IPR038461">
    <property type="entry name" value="Schlafen_AlbA_2_dom_sf"/>
</dbReference>
<dbReference type="RefSeq" id="WP_239796992.1">
    <property type="nucleotide sequence ID" value="NZ_OU912926.1"/>
</dbReference>
<dbReference type="Proteomes" id="UP000839052">
    <property type="component" value="Chromosome"/>
</dbReference>
<dbReference type="Gene3D" id="3.30.950.30">
    <property type="entry name" value="Schlafen, AAA domain"/>
    <property type="match status" value="1"/>
</dbReference>
<evidence type="ECO:0000313" key="3">
    <source>
        <dbReference type="Proteomes" id="UP000839052"/>
    </source>
</evidence>
<keyword evidence="3" id="KW-1185">Reference proteome</keyword>
<evidence type="ECO:0000313" key="2">
    <source>
        <dbReference type="EMBL" id="CAG9933166.1"/>
    </source>
</evidence>
<gene>
    <name evidence="2" type="ORF">NTG6680_1917</name>
</gene>
<reference evidence="2 3" key="1">
    <citation type="submission" date="2021-10" db="EMBL/GenBank/DDBJ databases">
        <authorList>
            <person name="Koch H."/>
        </authorList>
    </citation>
    <scope>NUCLEOTIDE SEQUENCE [LARGE SCALE GENOMIC DNA]</scope>
    <source>
        <strain evidence="2">6680</strain>
    </source>
</reference>